<accession>A0ABW9DRR1</accession>
<keyword evidence="3" id="KW-1185">Reference proteome</keyword>
<comment type="caution">
    <text evidence="2">The sequence shown here is derived from an EMBL/GenBank/DDBJ whole genome shotgun (WGS) entry which is preliminary data.</text>
</comment>
<evidence type="ECO:0000313" key="2">
    <source>
        <dbReference type="EMBL" id="MFM0638038.1"/>
    </source>
</evidence>
<sequence>MKMLEMDRKLIKIVAVHPVAEFKGDQKDHGVSVTFERNFDNTVLDEFDADLLPTLYKEEDGAPKIDAKGQEGFTMPVQGVKLTARKCLWVPMPLKLRKELDGWQIVYHRGATPQSDIKSFDVRFSDFILVEACEGGTTPLRFKAYQKLPPELQGYVDHMAQTEVECTFLAPENKQADLVDLANKAKAPKKKTAAEKAGGDPFAGSDLAKDGTKIEA</sequence>
<feature type="compositionally biased region" description="Basic and acidic residues" evidence="1">
    <location>
        <begin position="207"/>
        <end position="216"/>
    </location>
</feature>
<protein>
    <submittedName>
        <fullName evidence="2">Uncharacterized protein</fullName>
    </submittedName>
</protein>
<dbReference type="Proteomes" id="UP001629432">
    <property type="component" value="Unassembled WGS sequence"/>
</dbReference>
<evidence type="ECO:0000313" key="3">
    <source>
        <dbReference type="Proteomes" id="UP001629432"/>
    </source>
</evidence>
<gene>
    <name evidence="2" type="ORF">PQQ63_15155</name>
</gene>
<evidence type="ECO:0000256" key="1">
    <source>
        <dbReference type="SAM" id="MobiDB-lite"/>
    </source>
</evidence>
<organism evidence="2 3">
    <name type="scientific">Paraburkholderia metrosideri</name>
    <dbReference type="NCBI Taxonomy" id="580937"/>
    <lineage>
        <taxon>Bacteria</taxon>
        <taxon>Pseudomonadati</taxon>
        <taxon>Pseudomonadota</taxon>
        <taxon>Betaproteobacteria</taxon>
        <taxon>Burkholderiales</taxon>
        <taxon>Burkholderiaceae</taxon>
        <taxon>Paraburkholderia</taxon>
    </lineage>
</organism>
<dbReference type="EMBL" id="JAQQCF010000012">
    <property type="protein sequence ID" value="MFM0638038.1"/>
    <property type="molecule type" value="Genomic_DNA"/>
</dbReference>
<proteinExistence type="predicted"/>
<name>A0ABW9DRR1_9BURK</name>
<dbReference type="RefSeq" id="WP_408336925.1">
    <property type="nucleotide sequence ID" value="NZ_JAQQCF010000012.1"/>
</dbReference>
<feature type="region of interest" description="Disordered" evidence="1">
    <location>
        <begin position="186"/>
        <end position="216"/>
    </location>
</feature>
<reference evidence="2 3" key="1">
    <citation type="journal article" date="2024" name="Chem. Sci.">
        <title>Discovery of megapolipeptins by genome mining of a Burkholderiales bacteria collection.</title>
        <authorList>
            <person name="Paulo B.S."/>
            <person name="Recchia M.J.J."/>
            <person name="Lee S."/>
            <person name="Fergusson C.H."/>
            <person name="Romanowski S.B."/>
            <person name="Hernandez A."/>
            <person name="Krull N."/>
            <person name="Liu D.Y."/>
            <person name="Cavanagh H."/>
            <person name="Bos A."/>
            <person name="Gray C.A."/>
            <person name="Murphy B.T."/>
            <person name="Linington R.G."/>
            <person name="Eustaquio A.S."/>
        </authorList>
    </citation>
    <scope>NUCLEOTIDE SEQUENCE [LARGE SCALE GENOMIC DNA]</scope>
    <source>
        <strain evidence="2 3">RL17-338-BIC-A</strain>
    </source>
</reference>